<feature type="region of interest" description="Disordered" evidence="4">
    <location>
        <begin position="330"/>
        <end position="401"/>
    </location>
</feature>
<protein>
    <submittedName>
        <fullName evidence="7">RNA polymerase sigma factor (Sigma-70 family)</fullName>
    </submittedName>
</protein>
<evidence type="ECO:0000256" key="1">
    <source>
        <dbReference type="ARBA" id="ARBA00023015"/>
    </source>
</evidence>
<dbReference type="PANTHER" id="PTHR43133">
    <property type="entry name" value="RNA POLYMERASE ECF-TYPE SIGMA FACTO"/>
    <property type="match status" value="1"/>
</dbReference>
<accession>A0A7X0C7U0</accession>
<evidence type="ECO:0000313" key="8">
    <source>
        <dbReference type="Proteomes" id="UP000583800"/>
    </source>
</evidence>
<proteinExistence type="predicted"/>
<feature type="domain" description="RNA polymerase sigma-70 region 2" evidence="5">
    <location>
        <begin position="26"/>
        <end position="90"/>
    </location>
</feature>
<organism evidence="7 8">
    <name type="scientific">Nonomuraea muscovyensis</name>
    <dbReference type="NCBI Taxonomy" id="1124761"/>
    <lineage>
        <taxon>Bacteria</taxon>
        <taxon>Bacillati</taxon>
        <taxon>Actinomycetota</taxon>
        <taxon>Actinomycetes</taxon>
        <taxon>Streptosporangiales</taxon>
        <taxon>Streptosporangiaceae</taxon>
        <taxon>Nonomuraea</taxon>
    </lineage>
</organism>
<dbReference type="InterPro" id="IPR036195">
    <property type="entry name" value="AbfB_ABD_sf"/>
</dbReference>
<gene>
    <name evidence="7" type="ORF">FHU36_005595</name>
</gene>
<comment type="caution">
    <text evidence="7">The sequence shown here is derived from an EMBL/GenBank/DDBJ whole genome shotgun (WGS) entry which is preliminary data.</text>
</comment>
<dbReference type="InterPro" id="IPR007934">
    <property type="entry name" value="AbfB_ABD"/>
</dbReference>
<dbReference type="Proteomes" id="UP000583800">
    <property type="component" value="Unassembled WGS sequence"/>
</dbReference>
<evidence type="ECO:0000256" key="4">
    <source>
        <dbReference type="SAM" id="MobiDB-lite"/>
    </source>
</evidence>
<feature type="compositionally biased region" description="Pro residues" evidence="4">
    <location>
        <begin position="388"/>
        <end position="400"/>
    </location>
</feature>
<dbReference type="InterPro" id="IPR014284">
    <property type="entry name" value="RNA_pol_sigma-70_dom"/>
</dbReference>
<dbReference type="Gene3D" id="2.80.10.50">
    <property type="match status" value="1"/>
</dbReference>
<evidence type="ECO:0000313" key="7">
    <source>
        <dbReference type="EMBL" id="MBB6349050.1"/>
    </source>
</evidence>
<dbReference type="AlphaFoldDB" id="A0A7X0C7U0"/>
<dbReference type="InterPro" id="IPR039425">
    <property type="entry name" value="RNA_pol_sigma-70-like"/>
</dbReference>
<dbReference type="SUPFAM" id="SSF110221">
    <property type="entry name" value="AbfB domain"/>
    <property type="match status" value="1"/>
</dbReference>
<dbReference type="EMBL" id="JACHJB010000002">
    <property type="protein sequence ID" value="MBB6349050.1"/>
    <property type="molecule type" value="Genomic_DNA"/>
</dbReference>
<keyword evidence="1" id="KW-0805">Transcription regulation</keyword>
<feature type="domain" description="Alpha-L-arabinofuranosidase B arabinose-binding" evidence="6">
    <location>
        <begin position="631"/>
        <end position="742"/>
    </location>
</feature>
<dbReference type="CDD" id="cd23399">
    <property type="entry name" value="beta-trefoil_ABD_ABFB"/>
    <property type="match status" value="1"/>
</dbReference>
<dbReference type="NCBIfam" id="TIGR02937">
    <property type="entry name" value="sigma70-ECF"/>
    <property type="match status" value="1"/>
</dbReference>
<dbReference type="Pfam" id="PF04542">
    <property type="entry name" value="Sigma70_r2"/>
    <property type="match status" value="1"/>
</dbReference>
<evidence type="ECO:0000259" key="6">
    <source>
        <dbReference type="Pfam" id="PF05270"/>
    </source>
</evidence>
<dbReference type="InterPro" id="IPR007627">
    <property type="entry name" value="RNA_pol_sigma70_r2"/>
</dbReference>
<dbReference type="GO" id="GO:0006352">
    <property type="term" value="P:DNA-templated transcription initiation"/>
    <property type="evidence" value="ECO:0007669"/>
    <property type="project" value="InterPro"/>
</dbReference>
<dbReference type="GO" id="GO:0046373">
    <property type="term" value="P:L-arabinose metabolic process"/>
    <property type="evidence" value="ECO:0007669"/>
    <property type="project" value="InterPro"/>
</dbReference>
<evidence type="ECO:0000256" key="3">
    <source>
        <dbReference type="ARBA" id="ARBA00023163"/>
    </source>
</evidence>
<dbReference type="PANTHER" id="PTHR43133:SF25">
    <property type="entry name" value="RNA POLYMERASE SIGMA FACTOR RFAY-RELATED"/>
    <property type="match status" value="1"/>
</dbReference>
<sequence>MYARPTYEVETVLAARAGDRRAVDELVTAYLPLVYNIAGRAMNGHPDVDDVVQETMSRVVTGVSGLRDPESFRSWVVAIAMNQVREWRRAGADTLAALDEAHGLADASADFAALTVTRLGLSGQRRETAEAARWLDADDREALSLWWLEVAGRLGRAELAAGLGLPESHAAVRVRRVRQRLETARAVVRALAARPRCAELHGPAASWDGRPSPLWRKRLSRHVRECPACSGHAADLVPAERLLAGLGLVAVPAGLTAGLSAGLMEAAAVPVVQGGLQAQGGLLTQGGLLAKGKAAAGAAGSSLAAKPLLVAAVSTSLVAGGAVAVRTFEAEPPPPRAAPAATVSAAPARTPSPIRPSETAPTTQDPVPARTGRPAGVYGVTVDTADQAPPPGRRPGPLPRRPVGTLAITGVHGHSRYGGAPSITHRGDHTTISGRGYVEVRWGILYRNRVGAFAPATWTGLKGRLFHVASGGGRRLDDESAPGVTWMGSPDTGFVRLPPGHQQMWQNEFYYLDGQVTLHNNERGADLDLTVAPRTWTEVWRDISTRPDPRKGVLRYGLTRDTGDDRAPVPQYVTRATPADPARVPQHSRVRATVPATTTTTAAPAGPGAALRTGVSRVLRPVNREGTAVTVSGGVGALGTRALTLRIVPGLAGSGGYSFVTPDGRHLRHRDFVIRFEADDGSALFERDATFRARPGAATGSVRLESVNYPGRFVRHRAGRLYLDDAKGQDLAVFRSDSSFRVL</sequence>
<dbReference type="SUPFAM" id="SSF88946">
    <property type="entry name" value="Sigma2 domain of RNA polymerase sigma factors"/>
    <property type="match status" value="1"/>
</dbReference>
<name>A0A7X0C7U0_9ACTN</name>
<keyword evidence="3" id="KW-0804">Transcription</keyword>
<keyword evidence="2" id="KW-0731">Sigma factor</keyword>
<feature type="compositionally biased region" description="Low complexity" evidence="4">
    <location>
        <begin position="338"/>
        <end position="352"/>
    </location>
</feature>
<evidence type="ECO:0000259" key="5">
    <source>
        <dbReference type="Pfam" id="PF04542"/>
    </source>
</evidence>
<dbReference type="InterPro" id="IPR013325">
    <property type="entry name" value="RNA_pol_sigma_r2"/>
</dbReference>
<dbReference type="Pfam" id="PF05270">
    <property type="entry name" value="AbfB"/>
    <property type="match status" value="1"/>
</dbReference>
<evidence type="ECO:0000256" key="2">
    <source>
        <dbReference type="ARBA" id="ARBA00023082"/>
    </source>
</evidence>
<keyword evidence="8" id="KW-1185">Reference proteome</keyword>
<dbReference type="RefSeq" id="WP_185086682.1">
    <property type="nucleotide sequence ID" value="NZ_JACHJB010000002.1"/>
</dbReference>
<dbReference type="GO" id="GO:0016987">
    <property type="term" value="F:sigma factor activity"/>
    <property type="evidence" value="ECO:0007669"/>
    <property type="project" value="UniProtKB-KW"/>
</dbReference>
<dbReference type="GO" id="GO:0046556">
    <property type="term" value="F:alpha-L-arabinofuranosidase activity"/>
    <property type="evidence" value="ECO:0007669"/>
    <property type="project" value="InterPro"/>
</dbReference>
<dbReference type="Gene3D" id="1.10.1740.10">
    <property type="match status" value="1"/>
</dbReference>
<reference evidence="7 8" key="1">
    <citation type="submission" date="2020-08" db="EMBL/GenBank/DDBJ databases">
        <title>Sequencing the genomes of 1000 actinobacteria strains.</title>
        <authorList>
            <person name="Klenk H.-P."/>
        </authorList>
    </citation>
    <scope>NUCLEOTIDE SEQUENCE [LARGE SCALE GENOMIC DNA]</scope>
    <source>
        <strain evidence="7 8">DSM 45913</strain>
    </source>
</reference>